<dbReference type="CDD" id="cd13589">
    <property type="entry name" value="PBP2_polyamine_RpCGA009"/>
    <property type="match status" value="1"/>
</dbReference>
<evidence type="ECO:0000313" key="3">
    <source>
        <dbReference type="EMBL" id="MBZ1351509.1"/>
    </source>
</evidence>
<reference evidence="3" key="1">
    <citation type="submission" date="2021-07" db="EMBL/GenBank/DDBJ databases">
        <title>New genus and species of the family Alcaligenaceae.</title>
        <authorList>
            <person name="Hahn M.W."/>
        </authorList>
    </citation>
    <scope>NUCLEOTIDE SEQUENCE</scope>
    <source>
        <strain evidence="3">LF4-65</strain>
    </source>
</reference>
<dbReference type="RefSeq" id="WP_259661905.1">
    <property type="nucleotide sequence ID" value="NZ_JAHXRI010000010.1"/>
</dbReference>
<protein>
    <submittedName>
        <fullName evidence="3">Polyamine ABC transporter substrate-binding protein</fullName>
    </submittedName>
</protein>
<keyword evidence="4" id="KW-1185">Reference proteome</keyword>
<keyword evidence="1 2" id="KW-0732">Signal</keyword>
<dbReference type="Pfam" id="PF13416">
    <property type="entry name" value="SBP_bac_8"/>
    <property type="match status" value="1"/>
</dbReference>
<proteinExistence type="predicted"/>
<accession>A0A953ND84</accession>
<gene>
    <name evidence="3" type="ORF">KZZ10_12710</name>
</gene>
<dbReference type="GO" id="GO:0030975">
    <property type="term" value="F:thiamine binding"/>
    <property type="evidence" value="ECO:0007669"/>
    <property type="project" value="TreeGrafter"/>
</dbReference>
<dbReference type="EMBL" id="JAHXRI010000010">
    <property type="protein sequence ID" value="MBZ1351509.1"/>
    <property type="molecule type" value="Genomic_DNA"/>
</dbReference>
<feature type="signal peptide" evidence="2">
    <location>
        <begin position="1"/>
        <end position="22"/>
    </location>
</feature>
<dbReference type="GO" id="GO:0030976">
    <property type="term" value="F:thiamine pyrophosphate binding"/>
    <property type="evidence" value="ECO:0007669"/>
    <property type="project" value="TreeGrafter"/>
</dbReference>
<dbReference type="InterPro" id="IPR006059">
    <property type="entry name" value="SBP"/>
</dbReference>
<name>A0A953ND84_9BURK</name>
<organism evidence="3 4">
    <name type="scientific">Zwartia hollandica</name>
    <dbReference type="NCBI Taxonomy" id="324606"/>
    <lineage>
        <taxon>Bacteria</taxon>
        <taxon>Pseudomonadati</taxon>
        <taxon>Pseudomonadota</taxon>
        <taxon>Betaproteobacteria</taxon>
        <taxon>Burkholderiales</taxon>
        <taxon>Alcaligenaceae</taxon>
        <taxon>Zwartia</taxon>
    </lineage>
</organism>
<dbReference type="AlphaFoldDB" id="A0A953ND84"/>
<dbReference type="Proteomes" id="UP000739565">
    <property type="component" value="Unassembled WGS sequence"/>
</dbReference>
<dbReference type="Gene3D" id="3.40.190.10">
    <property type="entry name" value="Periplasmic binding protein-like II"/>
    <property type="match status" value="2"/>
</dbReference>
<dbReference type="GO" id="GO:0030288">
    <property type="term" value="C:outer membrane-bounded periplasmic space"/>
    <property type="evidence" value="ECO:0007669"/>
    <property type="project" value="TreeGrafter"/>
</dbReference>
<comment type="caution">
    <text evidence="3">The sequence shown here is derived from an EMBL/GenBank/DDBJ whole genome shotgun (WGS) entry which is preliminary data.</text>
</comment>
<dbReference type="PANTHER" id="PTHR30006:SF2">
    <property type="entry name" value="ABC TRANSPORTER SUBSTRATE-BINDING PROTEIN"/>
    <property type="match status" value="1"/>
</dbReference>
<evidence type="ECO:0000256" key="2">
    <source>
        <dbReference type="SAM" id="SignalP"/>
    </source>
</evidence>
<evidence type="ECO:0000313" key="4">
    <source>
        <dbReference type="Proteomes" id="UP000739565"/>
    </source>
</evidence>
<evidence type="ECO:0000256" key="1">
    <source>
        <dbReference type="ARBA" id="ARBA00022729"/>
    </source>
</evidence>
<dbReference type="GO" id="GO:0015888">
    <property type="term" value="P:thiamine transport"/>
    <property type="evidence" value="ECO:0007669"/>
    <property type="project" value="TreeGrafter"/>
</dbReference>
<dbReference type="PANTHER" id="PTHR30006">
    <property type="entry name" value="THIAMINE-BINDING PERIPLASMIC PROTEIN-RELATED"/>
    <property type="match status" value="1"/>
</dbReference>
<sequence length="344" mass="36788">MRKPISVLSAAVLALSAGFASAQTTLYVGGSGGSTEKLFKEKIIPPFEAKTGSKVVYIAGNSTDILAKLQAQKAKQEMSLAIIDDGPMYQAVGQGLCSKVEEAGTVKELYPNARMIGDKSVGIAYIATGLAYNKDIFAKNGWPAPTSWQDLTDPKYKGKVVIPPITNGYGLLTLVMMARLSGGSEAKMDPGFEVMAKKVAPNVVAWEPSPGKMAQMMQTGEAALVVWGNGRVQSVVDQGAPVQFVYPKEGAVALMVAACVVEGGPQPKLGQQFLQHIVSADVQALMANEIGFGPVNKTTKLDPKVAERVVFGPEKVNKLISADYNIINAQRAEWTKRWNRVVEK</sequence>
<feature type="chain" id="PRO_5036937655" evidence="2">
    <location>
        <begin position="23"/>
        <end position="344"/>
    </location>
</feature>
<dbReference type="SUPFAM" id="SSF53850">
    <property type="entry name" value="Periplasmic binding protein-like II"/>
    <property type="match status" value="1"/>
</dbReference>